<evidence type="ECO:0000256" key="4">
    <source>
        <dbReference type="PROSITE-ProRule" id="PRU00742"/>
    </source>
</evidence>
<evidence type="ECO:0000256" key="1">
    <source>
        <dbReference type="ARBA" id="ARBA00022723"/>
    </source>
</evidence>
<dbReference type="GO" id="GO:0005634">
    <property type="term" value="C:nucleus"/>
    <property type="evidence" value="ECO:0007669"/>
    <property type="project" value="TreeGrafter"/>
</dbReference>
<dbReference type="PANTHER" id="PTHR43782">
    <property type="entry name" value="ARGINASE"/>
    <property type="match status" value="1"/>
</dbReference>
<evidence type="ECO:0000256" key="2">
    <source>
        <dbReference type="ARBA" id="ARBA00022801"/>
    </source>
</evidence>
<dbReference type="GO" id="GO:0005829">
    <property type="term" value="C:cytosol"/>
    <property type="evidence" value="ECO:0007669"/>
    <property type="project" value="TreeGrafter"/>
</dbReference>
<evidence type="ECO:0008006" key="8">
    <source>
        <dbReference type="Google" id="ProtNLM"/>
    </source>
</evidence>
<dbReference type="PROSITE" id="PS51409">
    <property type="entry name" value="ARGINASE_2"/>
    <property type="match status" value="1"/>
</dbReference>
<dbReference type="Gene3D" id="3.40.800.10">
    <property type="entry name" value="Ureohydrolase domain"/>
    <property type="match status" value="1"/>
</dbReference>
<dbReference type="PRINTS" id="PR00116">
    <property type="entry name" value="ARGINASE"/>
</dbReference>
<name>A0A9J6GJX1_HAELO</name>
<dbReference type="Proteomes" id="UP000821853">
    <property type="component" value="Chromosome 5"/>
</dbReference>
<dbReference type="InterPro" id="IPR006035">
    <property type="entry name" value="Ureohydrolase"/>
</dbReference>
<keyword evidence="7" id="KW-1185">Reference proteome</keyword>
<keyword evidence="3" id="KW-0464">Manganese</keyword>
<dbReference type="GO" id="GO:0004053">
    <property type="term" value="F:arginase activity"/>
    <property type="evidence" value="ECO:0007669"/>
    <property type="project" value="TreeGrafter"/>
</dbReference>
<protein>
    <recommendedName>
        <fullName evidence="8">Arginase</fullName>
    </recommendedName>
</protein>
<dbReference type="AlphaFoldDB" id="A0A9J6GJX1"/>
<comment type="caution">
    <text evidence="6">The sequence shown here is derived from an EMBL/GenBank/DDBJ whole genome shotgun (WGS) entry which is preliminary data.</text>
</comment>
<dbReference type="EMBL" id="JABSTR010000007">
    <property type="protein sequence ID" value="KAH9375845.1"/>
    <property type="molecule type" value="Genomic_DNA"/>
</dbReference>
<feature type="compositionally biased region" description="Polar residues" evidence="5">
    <location>
        <begin position="120"/>
        <end position="130"/>
    </location>
</feature>
<dbReference type="OrthoDB" id="9992747at2759"/>
<dbReference type="VEuPathDB" id="VectorBase:HLOH_054069"/>
<comment type="similarity">
    <text evidence="4">Belongs to the arginase family.</text>
</comment>
<keyword evidence="2" id="KW-0378">Hydrolase</keyword>
<evidence type="ECO:0000256" key="5">
    <source>
        <dbReference type="SAM" id="MobiDB-lite"/>
    </source>
</evidence>
<dbReference type="PANTHER" id="PTHR43782:SF3">
    <property type="entry name" value="ARGINASE"/>
    <property type="match status" value="1"/>
</dbReference>
<dbReference type="InterPro" id="IPR023696">
    <property type="entry name" value="Ureohydrolase_dom_sf"/>
</dbReference>
<organism evidence="6 7">
    <name type="scientific">Haemaphysalis longicornis</name>
    <name type="common">Bush tick</name>
    <dbReference type="NCBI Taxonomy" id="44386"/>
    <lineage>
        <taxon>Eukaryota</taxon>
        <taxon>Metazoa</taxon>
        <taxon>Ecdysozoa</taxon>
        <taxon>Arthropoda</taxon>
        <taxon>Chelicerata</taxon>
        <taxon>Arachnida</taxon>
        <taxon>Acari</taxon>
        <taxon>Parasitiformes</taxon>
        <taxon>Ixodida</taxon>
        <taxon>Ixodoidea</taxon>
        <taxon>Ixodidae</taxon>
        <taxon>Haemaphysalinae</taxon>
        <taxon>Haemaphysalis</taxon>
    </lineage>
</organism>
<dbReference type="Pfam" id="PF00491">
    <property type="entry name" value="Arginase"/>
    <property type="match status" value="1"/>
</dbReference>
<evidence type="ECO:0000313" key="7">
    <source>
        <dbReference type="Proteomes" id="UP000821853"/>
    </source>
</evidence>
<gene>
    <name evidence="6" type="ORF">HPB48_023107</name>
</gene>
<dbReference type="SUPFAM" id="SSF52768">
    <property type="entry name" value="Arginase/deacetylase"/>
    <property type="match status" value="1"/>
</dbReference>
<dbReference type="GO" id="GO:0030145">
    <property type="term" value="F:manganese ion binding"/>
    <property type="evidence" value="ECO:0007669"/>
    <property type="project" value="TreeGrafter"/>
</dbReference>
<evidence type="ECO:0000313" key="6">
    <source>
        <dbReference type="EMBL" id="KAH9375845.1"/>
    </source>
</evidence>
<reference evidence="6 7" key="1">
    <citation type="journal article" date="2020" name="Cell">
        <title>Large-Scale Comparative Analyses of Tick Genomes Elucidate Their Genetic Diversity and Vector Capacities.</title>
        <authorList>
            <consortium name="Tick Genome and Microbiome Consortium (TIGMIC)"/>
            <person name="Jia N."/>
            <person name="Wang J."/>
            <person name="Shi W."/>
            <person name="Du L."/>
            <person name="Sun Y."/>
            <person name="Zhan W."/>
            <person name="Jiang J.F."/>
            <person name="Wang Q."/>
            <person name="Zhang B."/>
            <person name="Ji P."/>
            <person name="Bell-Sakyi L."/>
            <person name="Cui X.M."/>
            <person name="Yuan T.T."/>
            <person name="Jiang B.G."/>
            <person name="Yang W.F."/>
            <person name="Lam T.T."/>
            <person name="Chang Q.C."/>
            <person name="Ding S.J."/>
            <person name="Wang X.J."/>
            <person name="Zhu J.G."/>
            <person name="Ruan X.D."/>
            <person name="Zhao L."/>
            <person name="Wei J.T."/>
            <person name="Ye R.Z."/>
            <person name="Que T.C."/>
            <person name="Du C.H."/>
            <person name="Zhou Y.H."/>
            <person name="Cheng J.X."/>
            <person name="Dai P.F."/>
            <person name="Guo W.B."/>
            <person name="Han X.H."/>
            <person name="Huang E.J."/>
            <person name="Li L.F."/>
            <person name="Wei W."/>
            <person name="Gao Y.C."/>
            <person name="Liu J.Z."/>
            <person name="Shao H.Z."/>
            <person name="Wang X."/>
            <person name="Wang C.C."/>
            <person name="Yang T.C."/>
            <person name="Huo Q.B."/>
            <person name="Li W."/>
            <person name="Chen H.Y."/>
            <person name="Chen S.E."/>
            <person name="Zhou L.G."/>
            <person name="Ni X.B."/>
            <person name="Tian J.H."/>
            <person name="Sheng Y."/>
            <person name="Liu T."/>
            <person name="Pan Y.S."/>
            <person name="Xia L.Y."/>
            <person name="Li J."/>
            <person name="Zhao F."/>
            <person name="Cao W.C."/>
        </authorList>
    </citation>
    <scope>NUCLEOTIDE SEQUENCE [LARGE SCALE GENOMIC DNA]</scope>
    <source>
        <strain evidence="6">HaeL-2018</strain>
    </source>
</reference>
<evidence type="ECO:0000256" key="3">
    <source>
        <dbReference type="ARBA" id="ARBA00023211"/>
    </source>
</evidence>
<proteinExistence type="inferred from homology"/>
<feature type="region of interest" description="Disordered" evidence="5">
    <location>
        <begin position="103"/>
        <end position="130"/>
    </location>
</feature>
<sequence length="130" mass="13599">MGNPYLRLPSTAGYTVTDHGDVRVEGVPNVTDGNSLEADIVGKTNKNIRDAVAKVLGSCSGPLLNLGGDHSFSIGTVTGHALATHSDVALIWVDAHADINTPSSSVSGIQPRISWDRGPSPSSRLGQWLQ</sequence>
<keyword evidence="1" id="KW-0479">Metal-binding</keyword>
<accession>A0A9J6GJX1</accession>